<evidence type="ECO:0000313" key="1">
    <source>
        <dbReference type="EMBL" id="KAK9831068.1"/>
    </source>
</evidence>
<protein>
    <submittedName>
        <fullName evidence="1">Uncharacterized protein</fullName>
    </submittedName>
</protein>
<dbReference type="InterPro" id="IPR015943">
    <property type="entry name" value="WD40/YVTN_repeat-like_dom_sf"/>
</dbReference>
<dbReference type="SMART" id="SM00320">
    <property type="entry name" value="WD40"/>
    <property type="match status" value="4"/>
</dbReference>
<comment type="caution">
    <text evidence="1">The sequence shown here is derived from an EMBL/GenBank/DDBJ whole genome shotgun (WGS) entry which is preliminary data.</text>
</comment>
<dbReference type="PANTHER" id="PTHR45296">
    <property type="entry name" value="TRANSDUCIN/WD40 REPEAT-LIKE SUPERFAMILY PROTEIN"/>
    <property type="match status" value="1"/>
</dbReference>
<organism evidence="1 2">
    <name type="scientific">Apatococcus lobatus</name>
    <dbReference type="NCBI Taxonomy" id="904363"/>
    <lineage>
        <taxon>Eukaryota</taxon>
        <taxon>Viridiplantae</taxon>
        <taxon>Chlorophyta</taxon>
        <taxon>core chlorophytes</taxon>
        <taxon>Trebouxiophyceae</taxon>
        <taxon>Chlorellales</taxon>
        <taxon>Chlorellaceae</taxon>
        <taxon>Apatococcus</taxon>
    </lineage>
</organism>
<gene>
    <name evidence="1" type="ORF">WJX74_002097</name>
</gene>
<dbReference type="Gene3D" id="2.130.10.10">
    <property type="entry name" value="YVTN repeat-like/Quinoprotein amine dehydrogenase"/>
    <property type="match status" value="1"/>
</dbReference>
<dbReference type="InterPro" id="IPR036322">
    <property type="entry name" value="WD40_repeat_dom_sf"/>
</dbReference>
<dbReference type="PANTHER" id="PTHR45296:SF1">
    <property type="entry name" value="TRANSDUCIN_WD40 REPEAT-LIKE SUPERFAMILY PROTEIN"/>
    <property type="match status" value="1"/>
</dbReference>
<dbReference type="SUPFAM" id="SSF50978">
    <property type="entry name" value="WD40 repeat-like"/>
    <property type="match status" value="1"/>
</dbReference>
<dbReference type="EMBL" id="JALJOS010000014">
    <property type="protein sequence ID" value="KAK9831068.1"/>
    <property type="molecule type" value="Genomic_DNA"/>
</dbReference>
<evidence type="ECO:0000313" key="2">
    <source>
        <dbReference type="Proteomes" id="UP001438707"/>
    </source>
</evidence>
<dbReference type="InterPro" id="IPR001680">
    <property type="entry name" value="WD40_rpt"/>
</dbReference>
<reference evidence="1 2" key="1">
    <citation type="journal article" date="2024" name="Nat. Commun.">
        <title>Phylogenomics reveals the evolutionary origins of lichenization in chlorophyte algae.</title>
        <authorList>
            <person name="Puginier C."/>
            <person name="Libourel C."/>
            <person name="Otte J."/>
            <person name="Skaloud P."/>
            <person name="Haon M."/>
            <person name="Grisel S."/>
            <person name="Petersen M."/>
            <person name="Berrin J.G."/>
            <person name="Delaux P.M."/>
            <person name="Dal Grande F."/>
            <person name="Keller J."/>
        </authorList>
    </citation>
    <scope>NUCLEOTIDE SEQUENCE [LARGE SCALE GENOMIC DNA]</scope>
    <source>
        <strain evidence="1 2">SAG 2145</strain>
    </source>
</reference>
<keyword evidence="2" id="KW-1185">Reference proteome</keyword>
<sequence length="358" mass="38082">MQRSSRFRSGSASDCCALQPNDSLLGVACEDGNLRLFDTRTEDLALDLHSGFATGEPVSSVVFNPVSPHEALASSRKRICRFDLRQASSQSPVSSIECNHDDINQLAMNSKGTFLAAADDTGAIQIIGTQQSHLSHFKHLHAGHGNICSTVAFRGHKPWEVISGGLDCNLLDWDFAAGRVLRTRQAEAMAAEGQLLNPPYIHHVAVPQSADRPAVRLAAAARGDGAIAIYDMDAQIQQRQSGAQQVVARGQSTPLHVAEGCTCSPTEGPHICGQSCGISSSVSGEASGLGRERWKAHPLGLVPGSHQLAPSVGDLGRQHNPTAPSDQCCHSFLQQRACRSGSVYTVGTSKWVSVYALC</sequence>
<proteinExistence type="predicted"/>
<dbReference type="Proteomes" id="UP001438707">
    <property type="component" value="Unassembled WGS sequence"/>
</dbReference>
<dbReference type="AlphaFoldDB" id="A0AAW1RBS9"/>
<accession>A0AAW1RBS9</accession>
<name>A0AAW1RBS9_9CHLO</name>